<dbReference type="GO" id="GO:0016491">
    <property type="term" value="F:oxidoreductase activity"/>
    <property type="evidence" value="ECO:0007669"/>
    <property type="project" value="UniProtKB-KW"/>
</dbReference>
<dbReference type="Proteomes" id="UP001269271">
    <property type="component" value="Unassembled WGS sequence"/>
</dbReference>
<dbReference type="InterPro" id="IPR036188">
    <property type="entry name" value="FAD/NAD-bd_sf"/>
</dbReference>
<sequence>MCNIAVVGAGVTGLAAAARLAAKGHQVTIFEKNEQVGGRMSQFKKDGFTFDMGPTIVMVPNVYKAVFEESGKRFEDYVDMKPLTHIFDIYFSDKDKVSVSTDLAQLSQTLEAIEPGSTQGFMQFLTDVYKRYEVARKYFLERTFRKPSEFYNPLTLYRGLKLKTFNNANQLIDNYVSNEKIRKLLAFQTLYIGIDPKQGPSIYSIIPMIEMVHGVHYIKGGMYGLAQGLLQLGQDHGVKVELNADVQEIIIDPKFKRADDLRVNGDIRRFDKVLCTADFPYVAQNLMPVHSPLKNYSPEKVDNMDYSCSAFLIYAGINRQLRDKLHVHNVVFARDFRGNIDDIFSGKMPDDPSLYLYFPSVEDEALAPKDQTGMYVLMPVPELKTGEIDWNDPNMVEKAKDVIYNKLETIEALKDIRQDVVSETVFTPLDFESRYNAKFGSAFGLMPTLTQSNYYRPPNVSRDYKDLYFAGANTHPGAGVPIVLTSAKITAEAMLEDIEHGK</sequence>
<keyword evidence="17" id="KW-1185">Reference proteome</keyword>
<evidence type="ECO:0000256" key="11">
    <source>
        <dbReference type="ARBA" id="ARBA00042106"/>
    </source>
</evidence>
<reference evidence="15 16" key="1">
    <citation type="submission" date="2017-11" db="EMBL/GenBank/DDBJ databases">
        <authorList>
            <person name="Founou R.C."/>
            <person name="Founou L."/>
            <person name="Allam M."/>
            <person name="Ismail A."/>
            <person name="Essack S.Y."/>
        </authorList>
    </citation>
    <scope>NUCLEOTIDE SEQUENCE [LARGE SCALE GENOMIC DNA]</scope>
    <source>
        <strain evidence="15 16">G811N2B1</strain>
    </source>
</reference>
<dbReference type="RefSeq" id="WP_076684588.1">
    <property type="nucleotide sequence ID" value="NZ_CAJCGK010000031.1"/>
</dbReference>
<dbReference type="Gene3D" id="3.50.50.60">
    <property type="entry name" value="FAD/NAD(P)-binding domain"/>
    <property type="match status" value="2"/>
</dbReference>
<evidence type="ECO:0000256" key="3">
    <source>
        <dbReference type="ARBA" id="ARBA00022827"/>
    </source>
</evidence>
<evidence type="ECO:0000313" key="15">
    <source>
        <dbReference type="EMBL" id="PPJ76275.1"/>
    </source>
</evidence>
<evidence type="ECO:0000256" key="10">
    <source>
        <dbReference type="ARBA" id="ARBA00040984"/>
    </source>
</evidence>
<evidence type="ECO:0000256" key="9">
    <source>
        <dbReference type="ARBA" id="ARBA00038322"/>
    </source>
</evidence>
<evidence type="ECO:0000256" key="7">
    <source>
        <dbReference type="ARBA" id="ARBA00037711"/>
    </source>
</evidence>
<name>A0A2A1KCD4_STAHA</name>
<dbReference type="AlphaFoldDB" id="A0A2A1KCD4"/>
<dbReference type="InterPro" id="IPR014105">
    <property type="entry name" value="Carotenoid/retinoid_OxRdtase"/>
</dbReference>
<dbReference type="InterPro" id="IPR002937">
    <property type="entry name" value="Amino_oxidase"/>
</dbReference>
<evidence type="ECO:0000256" key="4">
    <source>
        <dbReference type="ARBA" id="ARBA00023002"/>
    </source>
</evidence>
<accession>A0A2A1KCD4</accession>
<comment type="pathway">
    <text evidence="8">Carotenoid biosynthesis; staphyloxanthin biosynthesis; staphyloxanthin from farnesyl diphosphate: step 2/5.</text>
</comment>
<dbReference type="Pfam" id="PF01593">
    <property type="entry name" value="Amino_oxidase"/>
    <property type="match status" value="1"/>
</dbReference>
<dbReference type="PRINTS" id="PR00419">
    <property type="entry name" value="ADXRDTASE"/>
</dbReference>
<dbReference type="EMBL" id="PGWX01000233">
    <property type="protein sequence ID" value="PPJ76275.1"/>
    <property type="molecule type" value="Genomic_DNA"/>
</dbReference>
<dbReference type="STRING" id="1283.ShL2_00392"/>
<keyword evidence="2 12" id="KW-0125">Carotenoid biosynthesis</keyword>
<evidence type="ECO:0000256" key="2">
    <source>
        <dbReference type="ARBA" id="ARBA00022746"/>
    </source>
</evidence>
<evidence type="ECO:0000256" key="5">
    <source>
        <dbReference type="ARBA" id="ARBA00023026"/>
    </source>
</evidence>
<protein>
    <recommendedName>
        <fullName evidence="10">4,4'-diapophytoene desaturase (4,4'-diaponeurosporene-forming)</fullName>
    </recommendedName>
    <alternativeName>
        <fullName evidence="11">Dehydrosqualene desaturase</fullName>
    </alternativeName>
</protein>
<keyword evidence="1" id="KW-0285">Flavoprotein</keyword>
<reference evidence="14 17" key="2">
    <citation type="submission" date="2023-08" db="EMBL/GenBank/DDBJ databases">
        <title>Genomic surveillance of Staphylococcus haemolyticus neonatal outbreak in southern France.</title>
        <authorList>
            <person name="Magnan C."/>
            <person name="Morsli M."/>
            <person name="Thiery B."/>
            <person name="Salipante F."/>
            <person name="Attar J."/>
            <person name="Massimo D.M."/>
            <person name="Ory J."/>
            <person name="Pantel A."/>
            <person name="Lavigne J.-P."/>
        </authorList>
    </citation>
    <scope>NUCLEOTIDE SEQUENCE [LARGE SCALE GENOMIC DNA]</scope>
    <source>
        <strain evidence="14 17">NSH026</strain>
    </source>
</reference>
<evidence type="ECO:0000259" key="13">
    <source>
        <dbReference type="Pfam" id="PF01593"/>
    </source>
</evidence>
<dbReference type="Proteomes" id="UP000238153">
    <property type="component" value="Unassembled WGS sequence"/>
</dbReference>
<evidence type="ECO:0000313" key="17">
    <source>
        <dbReference type="Proteomes" id="UP001269271"/>
    </source>
</evidence>
<evidence type="ECO:0000256" key="12">
    <source>
        <dbReference type="RuleBase" id="RU362075"/>
    </source>
</evidence>
<keyword evidence="4 12" id="KW-0560">Oxidoreductase</keyword>
<evidence type="ECO:0000256" key="6">
    <source>
        <dbReference type="ARBA" id="ARBA00037003"/>
    </source>
</evidence>
<feature type="domain" description="Amine oxidase" evidence="13">
    <location>
        <begin position="12"/>
        <end position="495"/>
    </location>
</feature>
<gene>
    <name evidence="14" type="primary">crtI</name>
    <name evidence="15" type="ORF">CV019_03740</name>
    <name evidence="14" type="ORF">RO950_08615</name>
</gene>
<evidence type="ECO:0000256" key="1">
    <source>
        <dbReference type="ARBA" id="ARBA00022630"/>
    </source>
</evidence>
<dbReference type="PANTHER" id="PTHR43734:SF1">
    <property type="entry name" value="PHYTOENE DESATURASE"/>
    <property type="match status" value="1"/>
</dbReference>
<keyword evidence="3" id="KW-0274">FAD</keyword>
<dbReference type="SUPFAM" id="SSF51905">
    <property type="entry name" value="FAD/NAD(P)-binding domain"/>
    <property type="match status" value="1"/>
</dbReference>
<comment type="catalytic activity">
    <reaction evidence="6">
        <text>15-cis-4,4'-diapophytoene + 3 FAD + 3 H(+) = all-trans-4,4'-diaponeurosporene + 3 FADH2</text>
        <dbReference type="Rhea" id="RHEA:42800"/>
        <dbReference type="ChEBI" id="CHEBI:15378"/>
        <dbReference type="ChEBI" id="CHEBI:57692"/>
        <dbReference type="ChEBI" id="CHEBI:58307"/>
        <dbReference type="ChEBI" id="CHEBI:62738"/>
        <dbReference type="ChEBI" id="CHEBI:62743"/>
    </reaction>
</comment>
<proteinExistence type="inferred from homology"/>
<dbReference type="EMBL" id="JAVSOO010000021">
    <property type="protein sequence ID" value="MDT4287082.1"/>
    <property type="molecule type" value="Genomic_DNA"/>
</dbReference>
<dbReference type="GO" id="GO:0016117">
    <property type="term" value="P:carotenoid biosynthetic process"/>
    <property type="evidence" value="ECO:0007669"/>
    <property type="project" value="UniProtKB-KW"/>
</dbReference>
<comment type="caution">
    <text evidence="15">The sequence shown here is derived from an EMBL/GenBank/DDBJ whole genome shotgun (WGS) entry which is preliminary data.</text>
</comment>
<dbReference type="NCBIfam" id="TIGR02734">
    <property type="entry name" value="crtI_fam"/>
    <property type="match status" value="1"/>
</dbReference>
<keyword evidence="5" id="KW-0843">Virulence</keyword>
<evidence type="ECO:0000313" key="14">
    <source>
        <dbReference type="EMBL" id="MDT4287082.1"/>
    </source>
</evidence>
<evidence type="ECO:0000313" key="16">
    <source>
        <dbReference type="Proteomes" id="UP000238153"/>
    </source>
</evidence>
<evidence type="ECO:0000256" key="8">
    <source>
        <dbReference type="ARBA" id="ARBA00037886"/>
    </source>
</evidence>
<dbReference type="PANTHER" id="PTHR43734">
    <property type="entry name" value="PHYTOENE DESATURASE"/>
    <property type="match status" value="1"/>
</dbReference>
<organism evidence="15 16">
    <name type="scientific">Staphylococcus haemolyticus</name>
    <dbReference type="NCBI Taxonomy" id="1283"/>
    <lineage>
        <taxon>Bacteria</taxon>
        <taxon>Bacillati</taxon>
        <taxon>Bacillota</taxon>
        <taxon>Bacilli</taxon>
        <taxon>Bacillales</taxon>
        <taxon>Staphylococcaceae</taxon>
        <taxon>Staphylococcus</taxon>
    </lineage>
</organism>
<comment type="function">
    <text evidence="7">Involved in the biosynthesis of the yellow-orange carotenoid staphyloxanthin, which plays a role in the virulence via its protective function against oxidative stress. Catalyzes three successive dehydrogenation reactions that lead to the introduction of three double bonds into 4,4'-diapophytoene (dehydrosqualene), with 4,4'-diapophytofluene and 4,4'-diapo-zeta-carotene as intermediates, and 4,4'-diaponeurosporene (the major deep-yellow pigment in staphylococci strains) as the end product.</text>
</comment>
<comment type="similarity">
    <text evidence="9">Belongs to the carotenoid/retinoid oxidoreductase family. CrtN subfamily.</text>
</comment>